<feature type="region of interest" description="Disordered" evidence="1">
    <location>
        <begin position="86"/>
        <end position="105"/>
    </location>
</feature>
<keyword evidence="4" id="KW-1185">Reference proteome</keyword>
<gene>
    <name evidence="3" type="ORF">AVEN_161853_1</name>
    <name evidence="2" type="ORF">AVEN_58718_1</name>
</gene>
<evidence type="ECO:0000256" key="1">
    <source>
        <dbReference type="SAM" id="MobiDB-lite"/>
    </source>
</evidence>
<protein>
    <submittedName>
        <fullName evidence="2">Uncharacterized protein</fullName>
    </submittedName>
</protein>
<evidence type="ECO:0000313" key="4">
    <source>
        <dbReference type="Proteomes" id="UP000499080"/>
    </source>
</evidence>
<dbReference type="EMBL" id="BGPR01007563">
    <property type="protein sequence ID" value="GBN27880.1"/>
    <property type="molecule type" value="Genomic_DNA"/>
</dbReference>
<evidence type="ECO:0000313" key="3">
    <source>
        <dbReference type="EMBL" id="GBN27880.1"/>
    </source>
</evidence>
<proteinExistence type="predicted"/>
<reference evidence="2 4" key="1">
    <citation type="journal article" date="2019" name="Sci. Rep.">
        <title>Orb-weaving spider Araneus ventricosus genome elucidates the spidroin gene catalogue.</title>
        <authorList>
            <person name="Kono N."/>
            <person name="Nakamura H."/>
            <person name="Ohtoshi R."/>
            <person name="Moran D.A.P."/>
            <person name="Shinohara A."/>
            <person name="Yoshida Y."/>
            <person name="Fujiwara M."/>
            <person name="Mori M."/>
            <person name="Tomita M."/>
            <person name="Arakawa K."/>
        </authorList>
    </citation>
    <scope>NUCLEOTIDE SEQUENCE [LARGE SCALE GENOMIC DNA]</scope>
</reference>
<dbReference type="OrthoDB" id="6437659at2759"/>
<comment type="caution">
    <text evidence="2">The sequence shown here is derived from an EMBL/GenBank/DDBJ whole genome shotgun (WGS) entry which is preliminary data.</text>
</comment>
<accession>A0A4Y2MNM6</accession>
<evidence type="ECO:0000313" key="2">
    <source>
        <dbReference type="EMBL" id="GBN27417.1"/>
    </source>
</evidence>
<organism evidence="2 4">
    <name type="scientific">Araneus ventricosus</name>
    <name type="common">Orbweaver spider</name>
    <name type="synonym">Epeira ventricosa</name>
    <dbReference type="NCBI Taxonomy" id="182803"/>
    <lineage>
        <taxon>Eukaryota</taxon>
        <taxon>Metazoa</taxon>
        <taxon>Ecdysozoa</taxon>
        <taxon>Arthropoda</taxon>
        <taxon>Chelicerata</taxon>
        <taxon>Arachnida</taxon>
        <taxon>Araneae</taxon>
        <taxon>Araneomorphae</taxon>
        <taxon>Entelegynae</taxon>
        <taxon>Araneoidea</taxon>
        <taxon>Araneidae</taxon>
        <taxon>Araneus</taxon>
    </lineage>
</organism>
<dbReference type="EMBL" id="BGPR01007512">
    <property type="protein sequence ID" value="GBN27417.1"/>
    <property type="molecule type" value="Genomic_DNA"/>
</dbReference>
<dbReference type="AlphaFoldDB" id="A0A4Y2MNM6"/>
<dbReference type="Proteomes" id="UP000499080">
    <property type="component" value="Unassembled WGS sequence"/>
</dbReference>
<name>A0A4Y2MNM6_ARAVE</name>
<sequence length="105" mass="11889">MQDKSGKRIGNTGRSTFNILSKVSLQPSNWKRKDTLFFPSHGPFPSYLHSFNLAPTAYCPCGNLDATPLHRNRMYLDFFFPHDHANSSTRDSLVPQVLPPARDPD</sequence>